<protein>
    <submittedName>
        <fullName evidence="3">Type II secretion system protein</fullName>
    </submittedName>
</protein>
<evidence type="ECO:0000313" key="3">
    <source>
        <dbReference type="EMBL" id="HIS82368.1"/>
    </source>
</evidence>
<feature type="domain" description="DUF6613" evidence="2">
    <location>
        <begin position="34"/>
        <end position="229"/>
    </location>
</feature>
<evidence type="ECO:0000313" key="4">
    <source>
        <dbReference type="Proteomes" id="UP000824139"/>
    </source>
</evidence>
<dbReference type="SUPFAM" id="SSF54523">
    <property type="entry name" value="Pili subunits"/>
    <property type="match status" value="1"/>
</dbReference>
<reference evidence="3" key="1">
    <citation type="submission" date="2020-10" db="EMBL/GenBank/DDBJ databases">
        <authorList>
            <person name="Gilroy R."/>
        </authorList>
    </citation>
    <scope>NUCLEOTIDE SEQUENCE</scope>
    <source>
        <strain evidence="3">CHK152-2994</strain>
    </source>
</reference>
<dbReference type="EMBL" id="DVJO01000045">
    <property type="protein sequence ID" value="HIS82368.1"/>
    <property type="molecule type" value="Genomic_DNA"/>
</dbReference>
<dbReference type="Pfam" id="PF07963">
    <property type="entry name" value="N_methyl"/>
    <property type="match status" value="1"/>
</dbReference>
<dbReference type="InterPro" id="IPR046721">
    <property type="entry name" value="DUF6613"/>
</dbReference>
<dbReference type="InterPro" id="IPR012902">
    <property type="entry name" value="N_methyl_site"/>
</dbReference>
<dbReference type="Pfam" id="PF20318">
    <property type="entry name" value="DUF6613"/>
    <property type="match status" value="1"/>
</dbReference>
<comment type="caution">
    <text evidence="3">The sequence shown here is derived from an EMBL/GenBank/DDBJ whole genome shotgun (WGS) entry which is preliminary data.</text>
</comment>
<gene>
    <name evidence="3" type="ORF">IAD41_02015</name>
</gene>
<reference evidence="3" key="2">
    <citation type="journal article" date="2021" name="PeerJ">
        <title>Extensive microbial diversity within the chicken gut microbiome revealed by metagenomics and culture.</title>
        <authorList>
            <person name="Gilroy R."/>
            <person name="Ravi A."/>
            <person name="Getino M."/>
            <person name="Pursley I."/>
            <person name="Horton D.L."/>
            <person name="Alikhan N.F."/>
            <person name="Baker D."/>
            <person name="Gharbi K."/>
            <person name="Hall N."/>
            <person name="Watson M."/>
            <person name="Adriaenssens E.M."/>
            <person name="Foster-Nyarko E."/>
            <person name="Jarju S."/>
            <person name="Secka A."/>
            <person name="Antonio M."/>
            <person name="Oren A."/>
            <person name="Chaudhuri R.R."/>
            <person name="La Ragione R."/>
            <person name="Hildebrand F."/>
            <person name="Pallen M.J."/>
        </authorList>
    </citation>
    <scope>NUCLEOTIDE SEQUENCE</scope>
    <source>
        <strain evidence="3">CHK152-2994</strain>
    </source>
</reference>
<organism evidence="3 4">
    <name type="scientific">Candidatus Scatenecus faecavium</name>
    <dbReference type="NCBI Taxonomy" id="2840915"/>
    <lineage>
        <taxon>Bacteria</taxon>
        <taxon>Candidatus Scatenecus</taxon>
    </lineage>
</organism>
<keyword evidence="1" id="KW-0812">Transmembrane</keyword>
<name>A0A9D1FUW4_9BACT</name>
<sequence length="229" mass="26511">MRNSQKNYKAFTLSEVMITLGILGVVIAMTLPVLMSKYRKQEVSARLKKFYTIMNQAIMMSELENGDIKYWEIEAAYTTDDGSYDYNVGGENCNKFFNRYLAKYIKYYKLTQGYSKENDDGTTSSELSKIYFFDGSTSTIKQGTCIDFGFDINGDKKPNKNGEDKFYFFICPHDKGYRLYATERFSTIGQRTINTHEKAMEACKNSRGSCSRLIQIDGWEIKKDYPYKI</sequence>
<dbReference type="AlphaFoldDB" id="A0A9D1FUW4"/>
<dbReference type="NCBIfam" id="TIGR02532">
    <property type="entry name" value="IV_pilin_GFxxxE"/>
    <property type="match status" value="1"/>
</dbReference>
<evidence type="ECO:0000256" key="1">
    <source>
        <dbReference type="SAM" id="Phobius"/>
    </source>
</evidence>
<evidence type="ECO:0000259" key="2">
    <source>
        <dbReference type="Pfam" id="PF20318"/>
    </source>
</evidence>
<proteinExistence type="predicted"/>
<dbReference type="Proteomes" id="UP000824139">
    <property type="component" value="Unassembled WGS sequence"/>
</dbReference>
<keyword evidence="1" id="KW-0472">Membrane</keyword>
<dbReference type="Gene3D" id="3.30.700.10">
    <property type="entry name" value="Glycoprotein, Type 4 Pilin"/>
    <property type="match status" value="1"/>
</dbReference>
<accession>A0A9D1FUW4</accession>
<dbReference type="InterPro" id="IPR045584">
    <property type="entry name" value="Pilin-like"/>
</dbReference>
<keyword evidence="1" id="KW-1133">Transmembrane helix</keyword>
<feature type="transmembrane region" description="Helical" evidence="1">
    <location>
        <begin position="12"/>
        <end position="35"/>
    </location>
</feature>